<sequence length="107" mass="12650">MKERYYVAVETGVIHKKPFDDQVNYYEIEATTREHNELQAIFTKLRELEYEFTPILLKPLKESEGIERREEQQQIMTNLFTMLYTLGTAETKGKLASLHILDELHTT</sequence>
<dbReference type="EMBL" id="JAFBFC010000006">
    <property type="protein sequence ID" value="MBM7704302.1"/>
    <property type="molecule type" value="Genomic_DNA"/>
</dbReference>
<gene>
    <name evidence="1" type="ORF">JOC83_003157</name>
</gene>
<comment type="caution">
    <text evidence="1">The sequence shown here is derived from an EMBL/GenBank/DDBJ whole genome shotgun (WGS) entry which is preliminary data.</text>
</comment>
<name>A0ABS2QZ81_9BACI</name>
<protein>
    <submittedName>
        <fullName evidence="1">Uncharacterized protein</fullName>
    </submittedName>
</protein>
<proteinExistence type="predicted"/>
<dbReference type="Proteomes" id="UP000809829">
    <property type="component" value="Unassembled WGS sequence"/>
</dbReference>
<dbReference type="RefSeq" id="WP_205188310.1">
    <property type="nucleotide sequence ID" value="NZ_JAFBFC010000006.1"/>
</dbReference>
<evidence type="ECO:0000313" key="1">
    <source>
        <dbReference type="EMBL" id="MBM7704302.1"/>
    </source>
</evidence>
<accession>A0ABS2QZ81</accession>
<organism evidence="1 2">
    <name type="scientific">Priestia iocasae</name>
    <dbReference type="NCBI Taxonomy" id="2291674"/>
    <lineage>
        <taxon>Bacteria</taxon>
        <taxon>Bacillati</taxon>
        <taxon>Bacillota</taxon>
        <taxon>Bacilli</taxon>
        <taxon>Bacillales</taxon>
        <taxon>Bacillaceae</taxon>
        <taxon>Priestia</taxon>
    </lineage>
</organism>
<reference evidence="1 2" key="1">
    <citation type="submission" date="2021-01" db="EMBL/GenBank/DDBJ databases">
        <title>Genomic Encyclopedia of Type Strains, Phase IV (KMG-IV): sequencing the most valuable type-strain genomes for metagenomic binning, comparative biology and taxonomic classification.</title>
        <authorList>
            <person name="Goeker M."/>
        </authorList>
    </citation>
    <scope>NUCLEOTIDE SEQUENCE [LARGE SCALE GENOMIC DNA]</scope>
    <source>
        <strain evidence="1 2">DSM 104297</strain>
    </source>
</reference>
<keyword evidence="2" id="KW-1185">Reference proteome</keyword>
<evidence type="ECO:0000313" key="2">
    <source>
        <dbReference type="Proteomes" id="UP000809829"/>
    </source>
</evidence>